<reference evidence="2 3" key="1">
    <citation type="submission" date="2024-10" db="EMBL/GenBank/DDBJ databases">
        <authorList>
            <person name="Deangelis K."/>
            <person name="Huntemann M."/>
            <person name="Clum A."/>
            <person name="Wang J."/>
            <person name="Palaniappan K."/>
            <person name="Ritter S."/>
            <person name="Chen I.-M."/>
            <person name="Stamatis D."/>
            <person name="Reddy T."/>
            <person name="O'Malley R."/>
            <person name="Daum C."/>
            <person name="Ng V."/>
            <person name="Ivanova N."/>
            <person name="Kyrpides N."/>
            <person name="Woyke T."/>
        </authorList>
    </citation>
    <scope>NUCLEOTIDE SEQUENCE [LARGE SCALE GENOMIC DNA]</scope>
    <source>
        <strain evidence="2 3">GAS97</strain>
    </source>
</reference>
<evidence type="ECO:0000256" key="1">
    <source>
        <dbReference type="SAM" id="Phobius"/>
    </source>
</evidence>
<keyword evidence="1" id="KW-0812">Transmembrane</keyword>
<proteinExistence type="predicted"/>
<protein>
    <recommendedName>
        <fullName evidence="4">DUF2474 domain-containing protein</fullName>
    </recommendedName>
</protein>
<keyword evidence="1" id="KW-1133">Transmembrane helix</keyword>
<evidence type="ECO:0008006" key="4">
    <source>
        <dbReference type="Google" id="ProtNLM"/>
    </source>
</evidence>
<evidence type="ECO:0000313" key="2">
    <source>
        <dbReference type="EMBL" id="MFK4441777.1"/>
    </source>
</evidence>
<keyword evidence="3" id="KW-1185">Reference proteome</keyword>
<comment type="caution">
    <text evidence="2">The sequence shown here is derived from an EMBL/GenBank/DDBJ whole genome shotgun (WGS) entry which is preliminary data.</text>
</comment>
<organism evidence="2 3">
    <name type="scientific">Caballeronia udeis</name>
    <dbReference type="NCBI Taxonomy" id="1232866"/>
    <lineage>
        <taxon>Bacteria</taxon>
        <taxon>Pseudomonadati</taxon>
        <taxon>Pseudomonadota</taxon>
        <taxon>Betaproteobacteria</taxon>
        <taxon>Burkholderiales</taxon>
        <taxon>Burkholderiaceae</taxon>
        <taxon>Caballeronia</taxon>
    </lineage>
</organism>
<feature type="transmembrane region" description="Helical" evidence="1">
    <location>
        <begin position="16"/>
        <end position="45"/>
    </location>
</feature>
<evidence type="ECO:0000313" key="3">
    <source>
        <dbReference type="Proteomes" id="UP001620514"/>
    </source>
</evidence>
<dbReference type="RefSeq" id="WP_404605760.1">
    <property type="nucleotide sequence ID" value="NZ_JBIYDN010000004.1"/>
</dbReference>
<reference evidence="2 3" key="2">
    <citation type="submission" date="2024-11" db="EMBL/GenBank/DDBJ databases">
        <title>Using genomics to understand microbial adaptation to soil warming.</title>
        <authorList>
            <person name="Deangelis K.M. PhD."/>
        </authorList>
    </citation>
    <scope>NUCLEOTIDE SEQUENCE [LARGE SCALE GENOMIC DNA]</scope>
    <source>
        <strain evidence="2 3">GAS97</strain>
    </source>
</reference>
<dbReference type="Proteomes" id="UP001620514">
    <property type="component" value="Unassembled WGS sequence"/>
</dbReference>
<sequence>MSSESREPGKTFRKSLLWFVALWLLGFVGTALLALPFHLMVVAAMHH</sequence>
<name>A0ABW8MID5_9BURK</name>
<keyword evidence="1" id="KW-0472">Membrane</keyword>
<accession>A0ABW8MID5</accession>
<gene>
    <name evidence="2" type="ORF">ABH943_001792</name>
</gene>
<dbReference type="EMBL" id="JBIYDN010000004">
    <property type="protein sequence ID" value="MFK4441777.1"/>
    <property type="molecule type" value="Genomic_DNA"/>
</dbReference>